<keyword evidence="1" id="KW-1133">Transmembrane helix</keyword>
<keyword evidence="1" id="KW-0472">Membrane</keyword>
<evidence type="ECO:0000256" key="1">
    <source>
        <dbReference type="SAM" id="Phobius"/>
    </source>
</evidence>
<feature type="transmembrane region" description="Helical" evidence="1">
    <location>
        <begin position="114"/>
        <end position="135"/>
    </location>
</feature>
<gene>
    <name evidence="2" type="ORF">PGB34_00760</name>
</gene>
<dbReference type="InterPro" id="IPR018687">
    <property type="entry name" value="DUF2177_membr"/>
</dbReference>
<feature type="transmembrane region" description="Helical" evidence="1">
    <location>
        <begin position="76"/>
        <end position="94"/>
    </location>
</feature>
<keyword evidence="1" id="KW-0812">Transmembrane</keyword>
<proteinExistence type="predicted"/>
<evidence type="ECO:0000313" key="2">
    <source>
        <dbReference type="EMBL" id="MDA7414881.1"/>
    </source>
</evidence>
<protein>
    <submittedName>
        <fullName evidence="2">DUF2177 family protein</fullName>
    </submittedName>
</protein>
<organism evidence="2 3">
    <name type="scientific">Xenophilus arseniciresistens</name>
    <dbReference type="NCBI Taxonomy" id="1283306"/>
    <lineage>
        <taxon>Bacteria</taxon>
        <taxon>Pseudomonadati</taxon>
        <taxon>Pseudomonadota</taxon>
        <taxon>Betaproteobacteria</taxon>
        <taxon>Burkholderiales</taxon>
        <taxon>Comamonadaceae</taxon>
        <taxon>Xenophilus</taxon>
    </lineage>
</organism>
<feature type="transmembrane region" description="Helical" evidence="1">
    <location>
        <begin position="47"/>
        <end position="69"/>
    </location>
</feature>
<evidence type="ECO:0000313" key="3">
    <source>
        <dbReference type="Proteomes" id="UP001212602"/>
    </source>
</evidence>
<sequence length="141" mass="15120">MSPLQIAIAYPLAALVLLALDAVWLSTMAERLYRGGIGHLMAASPHWGAAALFYVIYLAGILFFAVAPALDARRPVLTGLGLGALLGLVAYATFSLTNHATLRDWPWRVTLADLLWGPVLTGLTAAATCLLLPWVQGLLRR</sequence>
<dbReference type="RefSeq" id="WP_271426156.1">
    <property type="nucleotide sequence ID" value="NZ_JAQIPB010000001.1"/>
</dbReference>
<comment type="caution">
    <text evidence="2">The sequence shown here is derived from an EMBL/GenBank/DDBJ whole genome shotgun (WGS) entry which is preliminary data.</text>
</comment>
<reference evidence="2" key="1">
    <citation type="submission" date="2023-01" db="EMBL/GenBank/DDBJ databases">
        <title>Xenophilus mangrovi sp. nov., isolated from soil of Mangrove nature reserve.</title>
        <authorList>
            <person name="Xu S."/>
            <person name="Liu Z."/>
            <person name="Xu Y."/>
        </authorList>
    </citation>
    <scope>NUCLEOTIDE SEQUENCE</scope>
    <source>
        <strain evidence="2">YW8</strain>
    </source>
</reference>
<dbReference type="Proteomes" id="UP001212602">
    <property type="component" value="Unassembled WGS sequence"/>
</dbReference>
<accession>A0AAE3N5R6</accession>
<dbReference type="EMBL" id="JAQIPB010000001">
    <property type="protein sequence ID" value="MDA7414881.1"/>
    <property type="molecule type" value="Genomic_DNA"/>
</dbReference>
<dbReference type="AlphaFoldDB" id="A0AAE3N5R6"/>
<keyword evidence="3" id="KW-1185">Reference proteome</keyword>
<feature type="transmembrane region" description="Helical" evidence="1">
    <location>
        <begin position="7"/>
        <end position="27"/>
    </location>
</feature>
<name>A0AAE3N5R6_9BURK</name>
<dbReference type="Pfam" id="PF09945">
    <property type="entry name" value="DUF2177"/>
    <property type="match status" value="1"/>
</dbReference>